<dbReference type="STRING" id="1161919.EPIR_3524"/>
<dbReference type="Proteomes" id="UP000018217">
    <property type="component" value="Unassembled WGS sequence"/>
</dbReference>
<organism evidence="1 2">
    <name type="scientific">Erwinia piriflorinigrans CFBP 5888</name>
    <dbReference type="NCBI Taxonomy" id="1161919"/>
    <lineage>
        <taxon>Bacteria</taxon>
        <taxon>Pseudomonadati</taxon>
        <taxon>Pseudomonadota</taxon>
        <taxon>Gammaproteobacteria</taxon>
        <taxon>Enterobacterales</taxon>
        <taxon>Erwiniaceae</taxon>
        <taxon>Erwinia</taxon>
    </lineage>
</organism>
<comment type="caution">
    <text evidence="1">The sequence shown here is derived from an EMBL/GenBank/DDBJ whole genome shotgun (WGS) entry which is preliminary data.</text>
</comment>
<proteinExistence type="predicted"/>
<evidence type="ECO:0000313" key="1">
    <source>
        <dbReference type="EMBL" id="CCG88887.1"/>
    </source>
</evidence>
<keyword evidence="2" id="KW-1185">Reference proteome</keyword>
<name>V5ZCW9_9GAMM</name>
<dbReference type="AlphaFoldDB" id="V5ZCW9"/>
<dbReference type="EMBL" id="CAHS01000022">
    <property type="protein sequence ID" value="CCG88887.1"/>
    <property type="molecule type" value="Genomic_DNA"/>
</dbReference>
<accession>V5ZCW9</accession>
<protein>
    <submittedName>
        <fullName evidence="1">Uncharacterized protein</fullName>
    </submittedName>
</protein>
<evidence type="ECO:0000313" key="2">
    <source>
        <dbReference type="Proteomes" id="UP000018217"/>
    </source>
</evidence>
<reference evidence="1 2" key="1">
    <citation type="journal article" date="2013" name="Syst. Appl. Microbiol.">
        <title>Phylogenetic position and virulence apparatus of the pear flower necrosis pathogen Erwinia piriflorinigrans CFBP 5888T as assessed by comparative genomics.</title>
        <authorList>
            <person name="Smits T.H."/>
            <person name="Rezzonico F."/>
            <person name="Lopez M.M."/>
            <person name="Blom J."/>
            <person name="Goesmann A."/>
            <person name="Frey J.E."/>
            <person name="Duffy B."/>
        </authorList>
    </citation>
    <scope>NUCLEOTIDE SEQUENCE [LARGE SCALE GENOMIC DNA]</scope>
    <source>
        <strain evidence="2">CFBP5888</strain>
    </source>
</reference>
<sequence length="42" mass="4837">MVYIVAEIVTKHIKQQLIFHQRGKNRLNVPAPATVFSMTNNQ</sequence>
<gene>
    <name evidence="1" type="ORF">EPIR_3524</name>
</gene>